<evidence type="ECO:0000313" key="1">
    <source>
        <dbReference type="EMBL" id="BCU69255.1"/>
    </source>
</evidence>
<dbReference type="Proteomes" id="UP000825123">
    <property type="component" value="Chromosome"/>
</dbReference>
<dbReference type="EMBL" id="AP024597">
    <property type="protein sequence ID" value="BCU69255.1"/>
    <property type="molecule type" value="Genomic_DNA"/>
</dbReference>
<accession>A0A8D5ZIA2</accession>
<dbReference type="RefSeq" id="WP_221289305.1">
    <property type="nucleotide sequence ID" value="NZ_AP024597.1"/>
</dbReference>
<gene>
    <name evidence="1" type="ORF">KN1_05520</name>
</gene>
<dbReference type="InterPro" id="IPR023131">
    <property type="entry name" value="Mth639-like_dom_sf"/>
</dbReference>
<dbReference type="KEGG" id="csty:KN1_05520"/>
<sequence length="159" mass="17758">MIELIKAEGHYNVRGIHKTTLEVTKDDYLTPNGDCIIGINATKGAAELSDRLKEELRKDDTYVYAIIVVDGLYDLIAGKGSSKFTLSDPNKIILRRSTFISDATVMINANKAAKDVDRKIVQKLQKGSELLLFLVTSDSALKDEEIFRIIVNFYPISFS</sequence>
<protein>
    <recommendedName>
        <fullName evidence="3">DUF371 domain-containing protein</fullName>
    </recommendedName>
</protein>
<proteinExistence type="predicted"/>
<evidence type="ECO:0000313" key="2">
    <source>
        <dbReference type="Proteomes" id="UP000825123"/>
    </source>
</evidence>
<reference evidence="1 2" key="1">
    <citation type="submission" date="2021-04" db="EMBL/GenBank/DDBJ databases">
        <title>Complete genome sequence of Stygiolobus sp. KN-1.</title>
        <authorList>
            <person name="Nakamura K."/>
            <person name="Sakai H."/>
            <person name="Kurosawa N."/>
        </authorList>
    </citation>
    <scope>NUCLEOTIDE SEQUENCE [LARGE SCALE GENOMIC DNA]</scope>
    <source>
        <strain evidence="1 2">KN-1</strain>
    </source>
</reference>
<name>A0A8D5ZIA2_9CREN</name>
<dbReference type="GeneID" id="66162306"/>
<dbReference type="InterPro" id="IPR007171">
    <property type="entry name" value="DUF371"/>
</dbReference>
<keyword evidence="2" id="KW-1185">Reference proteome</keyword>
<dbReference type="PANTHER" id="PTHR40696">
    <property type="entry name" value="DUF371 FAMILY PROTEIN"/>
    <property type="match status" value="1"/>
</dbReference>
<dbReference type="Gene3D" id="2.60.120.630">
    <property type="entry name" value="mth639 domain like"/>
    <property type="match status" value="1"/>
</dbReference>
<dbReference type="PANTHER" id="PTHR40696:SF1">
    <property type="entry name" value="DUF371 DOMAIN-CONTAINING PROTEIN"/>
    <property type="match status" value="1"/>
</dbReference>
<dbReference type="AlphaFoldDB" id="A0A8D5ZIA2"/>
<organism evidence="1 2">
    <name type="scientific">Stygiolobus caldivivus</name>
    <dbReference type="NCBI Taxonomy" id="2824673"/>
    <lineage>
        <taxon>Archaea</taxon>
        <taxon>Thermoproteota</taxon>
        <taxon>Thermoprotei</taxon>
        <taxon>Sulfolobales</taxon>
        <taxon>Sulfolobaceae</taxon>
        <taxon>Stygiolobus</taxon>
    </lineage>
</organism>
<evidence type="ECO:0008006" key="3">
    <source>
        <dbReference type="Google" id="ProtNLM"/>
    </source>
</evidence>
<dbReference type="Pfam" id="PF04027">
    <property type="entry name" value="DUF371"/>
    <property type="match status" value="1"/>
</dbReference>